<dbReference type="InterPro" id="IPR006566">
    <property type="entry name" value="FBD"/>
</dbReference>
<evidence type="ECO:0000313" key="2">
    <source>
        <dbReference type="EMBL" id="KAL3830676.1"/>
    </source>
</evidence>
<dbReference type="SUPFAM" id="SSF52047">
    <property type="entry name" value="RNI-like"/>
    <property type="match status" value="1"/>
</dbReference>
<feature type="domain" description="FBD" evidence="1">
    <location>
        <begin position="203"/>
        <end position="285"/>
    </location>
</feature>
<protein>
    <recommendedName>
        <fullName evidence="1">FBD domain-containing protein</fullName>
    </recommendedName>
</protein>
<dbReference type="InterPro" id="IPR050232">
    <property type="entry name" value="FBL13/AtMIF1-like"/>
</dbReference>
<dbReference type="EMBL" id="JBJXBP010000005">
    <property type="protein sequence ID" value="KAL3830676.1"/>
    <property type="molecule type" value="Genomic_DNA"/>
</dbReference>
<reference evidence="2 3" key="1">
    <citation type="submission" date="2024-12" db="EMBL/GenBank/DDBJ databases">
        <title>The unique morphological basis and parallel evolutionary history of personate flowers in Penstemon.</title>
        <authorList>
            <person name="Depatie T.H."/>
            <person name="Wessinger C.A."/>
        </authorList>
    </citation>
    <scope>NUCLEOTIDE SEQUENCE [LARGE SCALE GENOMIC DNA]</scope>
    <source>
        <strain evidence="2">WTNN_2</strain>
        <tissue evidence="2">Leaf</tissue>
    </source>
</reference>
<proteinExistence type="predicted"/>
<dbReference type="SMART" id="SM00579">
    <property type="entry name" value="FBD"/>
    <property type="match status" value="1"/>
</dbReference>
<sequence length="292" mass="32561">MEKILSGCPVLEVLLLEGCFGLSCLNICSLNLTTLTIKDGEFYDIDDEDVFFLEISAPYLRDLTISCDFEEINFKIRNLSSVVRASFLFSVDEGWEIYIPSDITNYVRQLLESLQSLKELELRPWCIEIFSMLEMKDWKLKPSLLCLTLNPCSNRGSIPGILGFLKSYPNLNTLVIRGSHVSDEEIYVTQDQAASYLQNGDLDLVLFHLKTIKIIGFEGLVSEPMLMLLQVLLKSAKVLETMVISAEEESIETSSTNATSTDLAKFASKLVALPKASPKAVVLVCSRSCNCG</sequence>
<evidence type="ECO:0000259" key="1">
    <source>
        <dbReference type="SMART" id="SM00579"/>
    </source>
</evidence>
<dbReference type="Pfam" id="PF23622">
    <property type="entry name" value="LRR_At1g61320_AtMIF1"/>
    <property type="match status" value="1"/>
</dbReference>
<dbReference type="Gene3D" id="3.80.10.10">
    <property type="entry name" value="Ribonuclease Inhibitor"/>
    <property type="match status" value="1"/>
</dbReference>
<dbReference type="InterPro" id="IPR055357">
    <property type="entry name" value="LRR_At1g61320_AtMIF1"/>
</dbReference>
<dbReference type="PANTHER" id="PTHR31900">
    <property type="entry name" value="F-BOX/RNI SUPERFAMILY PROTEIN-RELATED"/>
    <property type="match status" value="1"/>
</dbReference>
<dbReference type="InterPro" id="IPR032675">
    <property type="entry name" value="LRR_dom_sf"/>
</dbReference>
<dbReference type="AlphaFoldDB" id="A0ABD3T198"/>
<name>A0ABD3T198_9LAMI</name>
<evidence type="ECO:0000313" key="3">
    <source>
        <dbReference type="Proteomes" id="UP001634393"/>
    </source>
</evidence>
<comment type="caution">
    <text evidence="2">The sequence shown here is derived from an EMBL/GenBank/DDBJ whole genome shotgun (WGS) entry which is preliminary data.</text>
</comment>
<keyword evidence="3" id="KW-1185">Reference proteome</keyword>
<dbReference type="Proteomes" id="UP001634393">
    <property type="component" value="Unassembled WGS sequence"/>
</dbReference>
<gene>
    <name evidence="2" type="ORF">ACJIZ3_019478</name>
</gene>
<accession>A0ABD3T198</accession>
<dbReference type="PANTHER" id="PTHR31900:SF32">
    <property type="entry name" value="F-BOX_RNI_FBD-LIKE DOMAIN PROTEIN"/>
    <property type="match status" value="1"/>
</dbReference>
<organism evidence="2 3">
    <name type="scientific">Penstemon smallii</name>
    <dbReference type="NCBI Taxonomy" id="265156"/>
    <lineage>
        <taxon>Eukaryota</taxon>
        <taxon>Viridiplantae</taxon>
        <taxon>Streptophyta</taxon>
        <taxon>Embryophyta</taxon>
        <taxon>Tracheophyta</taxon>
        <taxon>Spermatophyta</taxon>
        <taxon>Magnoliopsida</taxon>
        <taxon>eudicotyledons</taxon>
        <taxon>Gunneridae</taxon>
        <taxon>Pentapetalae</taxon>
        <taxon>asterids</taxon>
        <taxon>lamiids</taxon>
        <taxon>Lamiales</taxon>
        <taxon>Plantaginaceae</taxon>
        <taxon>Cheloneae</taxon>
        <taxon>Penstemon</taxon>
    </lineage>
</organism>